<dbReference type="OrthoDB" id="9768004at2"/>
<dbReference type="STRING" id="1058.SAMN05421783_1175"/>
<organism evidence="2 3">
    <name type="scientific">Thiocapsa roseopersicina</name>
    <dbReference type="NCBI Taxonomy" id="1058"/>
    <lineage>
        <taxon>Bacteria</taxon>
        <taxon>Pseudomonadati</taxon>
        <taxon>Pseudomonadota</taxon>
        <taxon>Gammaproteobacteria</taxon>
        <taxon>Chromatiales</taxon>
        <taxon>Chromatiaceae</taxon>
        <taxon>Thiocapsa</taxon>
    </lineage>
</organism>
<dbReference type="SUPFAM" id="SSF56436">
    <property type="entry name" value="C-type lectin-like"/>
    <property type="match status" value="1"/>
</dbReference>
<name>A0A1H2ZSK5_THIRO</name>
<dbReference type="InterPro" id="IPR051043">
    <property type="entry name" value="Sulfatase_Mod_Factor_Kinase"/>
</dbReference>
<dbReference type="InterPro" id="IPR042095">
    <property type="entry name" value="SUMF_sf"/>
</dbReference>
<evidence type="ECO:0000313" key="3">
    <source>
        <dbReference type="Proteomes" id="UP000198816"/>
    </source>
</evidence>
<dbReference type="AlphaFoldDB" id="A0A1H2ZSK5"/>
<reference evidence="3" key="1">
    <citation type="submission" date="2016-10" db="EMBL/GenBank/DDBJ databases">
        <authorList>
            <person name="Varghese N."/>
            <person name="Submissions S."/>
        </authorList>
    </citation>
    <scope>NUCLEOTIDE SEQUENCE [LARGE SCALE GENOMIC DNA]</scope>
    <source>
        <strain evidence="3">DSM 217</strain>
    </source>
</reference>
<keyword evidence="3" id="KW-1185">Reference proteome</keyword>
<evidence type="ECO:0000259" key="1">
    <source>
        <dbReference type="Pfam" id="PF03781"/>
    </source>
</evidence>
<feature type="domain" description="Sulfatase-modifying factor enzyme-like" evidence="1">
    <location>
        <begin position="106"/>
        <end position="328"/>
    </location>
</feature>
<dbReference type="InterPro" id="IPR016187">
    <property type="entry name" value="CTDL_fold"/>
</dbReference>
<protein>
    <submittedName>
        <fullName evidence="2">Formylglycine-generating enzyme, required for sulfatase activity, contains SUMF1/FGE domain</fullName>
    </submittedName>
</protein>
<dbReference type="Pfam" id="PF03781">
    <property type="entry name" value="FGE-sulfatase"/>
    <property type="match status" value="1"/>
</dbReference>
<dbReference type="InterPro" id="IPR005532">
    <property type="entry name" value="SUMF_dom"/>
</dbReference>
<dbReference type="EMBL" id="FNNZ01000017">
    <property type="protein sequence ID" value="SDX20271.1"/>
    <property type="molecule type" value="Genomic_DNA"/>
</dbReference>
<dbReference type="PANTHER" id="PTHR23150:SF19">
    <property type="entry name" value="FORMYLGLYCINE-GENERATING ENZYME"/>
    <property type="match status" value="1"/>
</dbReference>
<dbReference type="PANTHER" id="PTHR23150">
    <property type="entry name" value="SULFATASE MODIFYING FACTOR 1, 2"/>
    <property type="match status" value="1"/>
</dbReference>
<dbReference type="GO" id="GO:0120147">
    <property type="term" value="F:formylglycine-generating oxidase activity"/>
    <property type="evidence" value="ECO:0007669"/>
    <property type="project" value="TreeGrafter"/>
</dbReference>
<accession>A0A1H2ZSK5</accession>
<sequence length="550" mass="60438">MKRSVDSKGAERLSRLLAIALVLFASHGVAEVAVTWPEALYNPKPAPEDVIVPLPCGGAVAFRPVGTAGTDPLADTEVELGSETESQGYAEHRYLDYLAGSFEAPESERRRFLIGKYEVTALQYDAVIAAASGADCPEPGKGATARLPKGGIGWHDALDFAHRYSLWLRAQAEAIADCDTTATPCLPRADGVPAFVRLPTEAEWEYAARGGDRVSPAVFREMLYPMPDGPARHAWFNENAQGQVRPIGVLEPNPLGLHDVMGNLEEYVLDPFRLHRVERRHGQPGAAVVRGGSLHSSAEDLRSSLRREVPLYDDRGAVGTADTGFRVLLAAPVLTSTQRIDAVRAAWERLGSDVARPQETPSPRPVLSDRPFEDPVLELTALARASGEPEMKQRLERLRSVVAGTNQRLYEQRARSAREALRFGGLLCEKLSVEGFNIALLRQRYDLCKENEDTEHPRCRRLAEDLARDDAVLAANIGVYADSIVRTAQTYPDDLAVLDSELDGLRAELTARGYGDLGIYPERFHRQVLDYARAGAVARDDWFKGCRGLR</sequence>
<dbReference type="Proteomes" id="UP000198816">
    <property type="component" value="Unassembled WGS sequence"/>
</dbReference>
<dbReference type="RefSeq" id="WP_093034670.1">
    <property type="nucleotide sequence ID" value="NZ_FNNZ01000017.1"/>
</dbReference>
<proteinExistence type="predicted"/>
<dbReference type="Gene3D" id="3.90.1580.10">
    <property type="entry name" value="paralog of FGE (formylglycine-generating enzyme)"/>
    <property type="match status" value="1"/>
</dbReference>
<evidence type="ECO:0000313" key="2">
    <source>
        <dbReference type="EMBL" id="SDX20271.1"/>
    </source>
</evidence>
<gene>
    <name evidence="2" type="ORF">SAMN05421783_1175</name>
</gene>